<name>A0ACB0YI75_MELEN</name>
<accession>A0ACB0YI75</accession>
<protein>
    <submittedName>
        <fullName evidence="1">Uncharacterized protein</fullName>
    </submittedName>
</protein>
<gene>
    <name evidence="1" type="ORF">MENTE1834_LOCUS12445</name>
</gene>
<proteinExistence type="predicted"/>
<organism evidence="1 2">
    <name type="scientific">Meloidogyne enterolobii</name>
    <name type="common">Root-knot nematode worm</name>
    <name type="synonym">Meloidogyne mayaguensis</name>
    <dbReference type="NCBI Taxonomy" id="390850"/>
    <lineage>
        <taxon>Eukaryota</taxon>
        <taxon>Metazoa</taxon>
        <taxon>Ecdysozoa</taxon>
        <taxon>Nematoda</taxon>
        <taxon>Chromadorea</taxon>
        <taxon>Rhabditida</taxon>
        <taxon>Tylenchina</taxon>
        <taxon>Tylenchomorpha</taxon>
        <taxon>Tylenchoidea</taxon>
        <taxon>Meloidogynidae</taxon>
        <taxon>Meloidogyninae</taxon>
        <taxon>Meloidogyne</taxon>
    </lineage>
</organism>
<evidence type="ECO:0000313" key="1">
    <source>
        <dbReference type="EMBL" id="CAK5047509.1"/>
    </source>
</evidence>
<dbReference type="Proteomes" id="UP001497535">
    <property type="component" value="Unassembled WGS sequence"/>
</dbReference>
<dbReference type="EMBL" id="CAVMJV010000012">
    <property type="protein sequence ID" value="CAK5047509.1"/>
    <property type="molecule type" value="Genomic_DNA"/>
</dbReference>
<keyword evidence="2" id="KW-1185">Reference proteome</keyword>
<sequence length="151" mass="18310">MLVFRFWLKKLSHCFIENFKVEQGFINPDILELFFGDSPLKFHTNRFYLIGKEHSSSLGGYELMYHHVVIHGYRGFYLDDFWRKMRGDLVKEEERYFQMEDPELENEEERYKVVEYKMFGVDNPQEHEMMYLCFPIGSKKVDVWGRRKIGG</sequence>
<comment type="caution">
    <text evidence="1">The sequence shown here is derived from an EMBL/GenBank/DDBJ whole genome shotgun (WGS) entry which is preliminary data.</text>
</comment>
<reference evidence="1" key="1">
    <citation type="submission" date="2023-11" db="EMBL/GenBank/DDBJ databases">
        <authorList>
            <person name="Poullet M."/>
        </authorList>
    </citation>
    <scope>NUCLEOTIDE SEQUENCE</scope>
    <source>
        <strain evidence="1">E1834</strain>
    </source>
</reference>
<evidence type="ECO:0000313" key="2">
    <source>
        <dbReference type="Proteomes" id="UP001497535"/>
    </source>
</evidence>